<evidence type="ECO:0000313" key="3">
    <source>
        <dbReference type="Proteomes" id="UP001324427"/>
    </source>
</evidence>
<evidence type="ECO:0000256" key="1">
    <source>
        <dbReference type="SAM" id="MobiDB-lite"/>
    </source>
</evidence>
<organism evidence="2 3">
    <name type="scientific">Oleoguttula mirabilis</name>
    <dbReference type="NCBI Taxonomy" id="1507867"/>
    <lineage>
        <taxon>Eukaryota</taxon>
        <taxon>Fungi</taxon>
        <taxon>Dikarya</taxon>
        <taxon>Ascomycota</taxon>
        <taxon>Pezizomycotina</taxon>
        <taxon>Dothideomycetes</taxon>
        <taxon>Dothideomycetidae</taxon>
        <taxon>Mycosphaerellales</taxon>
        <taxon>Teratosphaeriaceae</taxon>
        <taxon>Oleoguttula</taxon>
    </lineage>
</organism>
<name>A0AAV9JGS9_9PEZI</name>
<dbReference type="GO" id="GO:0003676">
    <property type="term" value="F:nucleic acid binding"/>
    <property type="evidence" value="ECO:0007669"/>
    <property type="project" value="InterPro"/>
</dbReference>
<sequence>MSPSFKPTNRAAFHSSSPYYAAPRSTYKCRATQRTPRFYLLINGEPCYLDIEFQKYKIAGEAKERQRIGRIAILNSKGEVVLDVYAFYPREQGVEKRWQPACFGVVTQDLLYRNGAVAAAEVEAWVAQIVKGRTVVVHGGKHDMSAFYYEKEAIWATSTVVDTQSLYGQVALPTLADAYLGMSIQAGGFHSPVEDADATRELHLRLHPYDRDAEVARIEAERAATPGQMQTVDKGQAPRKRNANGSSKRRNRKKGAAEDKGTQGAAAGKS</sequence>
<dbReference type="InterPro" id="IPR012337">
    <property type="entry name" value="RNaseH-like_sf"/>
</dbReference>
<evidence type="ECO:0000313" key="2">
    <source>
        <dbReference type="EMBL" id="KAK4544280.1"/>
    </source>
</evidence>
<comment type="caution">
    <text evidence="2">The sequence shown here is derived from an EMBL/GenBank/DDBJ whole genome shotgun (WGS) entry which is preliminary data.</text>
</comment>
<keyword evidence="3" id="KW-1185">Reference proteome</keyword>
<accession>A0AAV9JGS9</accession>
<dbReference type="AlphaFoldDB" id="A0AAV9JGS9"/>
<feature type="compositionally biased region" description="Basic residues" evidence="1">
    <location>
        <begin position="237"/>
        <end position="254"/>
    </location>
</feature>
<dbReference type="EMBL" id="JAVFHQ010000026">
    <property type="protein sequence ID" value="KAK4544280.1"/>
    <property type="molecule type" value="Genomic_DNA"/>
</dbReference>
<feature type="region of interest" description="Disordered" evidence="1">
    <location>
        <begin position="221"/>
        <end position="270"/>
    </location>
</feature>
<gene>
    <name evidence="2" type="ORF">LTR36_004490</name>
</gene>
<dbReference type="Gene3D" id="3.30.420.10">
    <property type="entry name" value="Ribonuclease H-like superfamily/Ribonuclease H"/>
    <property type="match status" value="1"/>
</dbReference>
<dbReference type="InterPro" id="IPR036397">
    <property type="entry name" value="RNaseH_sf"/>
</dbReference>
<dbReference type="Proteomes" id="UP001324427">
    <property type="component" value="Unassembled WGS sequence"/>
</dbReference>
<dbReference type="SUPFAM" id="SSF53098">
    <property type="entry name" value="Ribonuclease H-like"/>
    <property type="match status" value="1"/>
</dbReference>
<protein>
    <recommendedName>
        <fullName evidence="4">Exonuclease domain-containing protein</fullName>
    </recommendedName>
</protein>
<proteinExistence type="predicted"/>
<evidence type="ECO:0008006" key="4">
    <source>
        <dbReference type="Google" id="ProtNLM"/>
    </source>
</evidence>
<reference evidence="2 3" key="1">
    <citation type="submission" date="2021-11" db="EMBL/GenBank/DDBJ databases">
        <title>Black yeast isolated from Biological Soil Crust.</title>
        <authorList>
            <person name="Kurbessoian T."/>
        </authorList>
    </citation>
    <scope>NUCLEOTIDE SEQUENCE [LARGE SCALE GENOMIC DNA]</scope>
    <source>
        <strain evidence="2 3">CCFEE 5522</strain>
    </source>
</reference>